<dbReference type="InterPro" id="IPR028082">
    <property type="entry name" value="Peripla_BP_I"/>
</dbReference>
<keyword evidence="7" id="KW-1185">Reference proteome</keyword>
<keyword evidence="3" id="KW-0029">Amino-acid transport</keyword>
<dbReference type="Gene3D" id="3.40.50.2300">
    <property type="match status" value="2"/>
</dbReference>
<feature type="domain" description="Leucine-binding protein" evidence="5">
    <location>
        <begin position="30"/>
        <end position="370"/>
    </location>
</feature>
<evidence type="ECO:0000256" key="4">
    <source>
        <dbReference type="SAM" id="SignalP"/>
    </source>
</evidence>
<accession>A0ABU0LKN8</accession>
<evidence type="ECO:0000256" key="2">
    <source>
        <dbReference type="ARBA" id="ARBA00022729"/>
    </source>
</evidence>
<evidence type="ECO:0000313" key="7">
    <source>
        <dbReference type="Proteomes" id="UP001235094"/>
    </source>
</evidence>
<protein>
    <submittedName>
        <fullName evidence="6">Branched-chain amino acid transport system substrate-binding protein</fullName>
    </submittedName>
</protein>
<evidence type="ECO:0000256" key="1">
    <source>
        <dbReference type="ARBA" id="ARBA00010062"/>
    </source>
</evidence>
<gene>
    <name evidence="6" type="ORF">QOZ99_000149</name>
</gene>
<evidence type="ECO:0000313" key="6">
    <source>
        <dbReference type="EMBL" id="MDQ0509272.1"/>
    </source>
</evidence>
<dbReference type="PANTHER" id="PTHR30483">
    <property type="entry name" value="LEUCINE-SPECIFIC-BINDING PROTEIN"/>
    <property type="match status" value="1"/>
</dbReference>
<feature type="chain" id="PRO_5045449529" evidence="4">
    <location>
        <begin position="23"/>
        <end position="390"/>
    </location>
</feature>
<dbReference type="CDD" id="cd06347">
    <property type="entry name" value="PBP1_ABC_LivK_ligand_binding-like"/>
    <property type="match status" value="1"/>
</dbReference>
<sequence length="390" mass="39901">MLLSHPTIGRLVLSAAVTCALAAPSYAEDILIGVATAQTGGLAPYDQPSLAGFRMAIDELNAKGGLGGKYTAKLAIKDTRTDTAATITAVQELVDAGASIIVTPCDADATIAAGQITVAKRIPTLTFCGTAPVLATAVGDNLFGTYPGDNLQAAVIADHAYAKGFRKAYLLVSPDSSYTAQLPEYFAEVFKKKGGAVVGTGSFTMGQPDFSAIVTAIKALPEQPDLIMTAAYEPDFPAFIQQLRAAGVTTTVYGADAIGTATVQGLGKLVDGTVYTAAGYPTPGGALEAFNKRFATTTGHAAESAYEANGYEIGLILDAAVKAAGSTDPIKLRDAIAGLDKLPIVTGTITYAGTNGMPVRAVSLIEYKDGKPVYIATQTPAAADVPAAAH</sequence>
<proteinExistence type="inferred from homology"/>
<dbReference type="Pfam" id="PF13458">
    <property type="entry name" value="Peripla_BP_6"/>
    <property type="match status" value="1"/>
</dbReference>
<dbReference type="RefSeq" id="WP_306887962.1">
    <property type="nucleotide sequence ID" value="NZ_JAUSVR010000001.1"/>
</dbReference>
<evidence type="ECO:0000256" key="3">
    <source>
        <dbReference type="ARBA" id="ARBA00022970"/>
    </source>
</evidence>
<comment type="caution">
    <text evidence="6">The sequence shown here is derived from an EMBL/GenBank/DDBJ whole genome shotgun (WGS) entry which is preliminary data.</text>
</comment>
<reference evidence="6 7" key="1">
    <citation type="submission" date="2023-07" db="EMBL/GenBank/DDBJ databases">
        <title>Genomic Encyclopedia of Type Strains, Phase IV (KMG-IV): sequencing the most valuable type-strain genomes for metagenomic binning, comparative biology and taxonomic classification.</title>
        <authorList>
            <person name="Goeker M."/>
        </authorList>
    </citation>
    <scope>NUCLEOTIDE SEQUENCE [LARGE SCALE GENOMIC DNA]</scope>
    <source>
        <strain evidence="6 7">DSM 15561</strain>
    </source>
</reference>
<feature type="signal peptide" evidence="4">
    <location>
        <begin position="1"/>
        <end position="22"/>
    </location>
</feature>
<dbReference type="SUPFAM" id="SSF53822">
    <property type="entry name" value="Periplasmic binding protein-like I"/>
    <property type="match status" value="1"/>
</dbReference>
<name>A0ABU0LKN8_9HYPH</name>
<comment type="similarity">
    <text evidence="1">Belongs to the leucine-binding protein family.</text>
</comment>
<dbReference type="InterPro" id="IPR051010">
    <property type="entry name" value="BCAA_transport"/>
</dbReference>
<dbReference type="InterPro" id="IPR028081">
    <property type="entry name" value="Leu-bd"/>
</dbReference>
<dbReference type="PANTHER" id="PTHR30483:SF6">
    <property type="entry name" value="PERIPLASMIC BINDING PROTEIN OF ABC TRANSPORTER FOR NATURAL AMINO ACIDS"/>
    <property type="match status" value="1"/>
</dbReference>
<dbReference type="EMBL" id="JAUSVR010000001">
    <property type="protein sequence ID" value="MDQ0509272.1"/>
    <property type="molecule type" value="Genomic_DNA"/>
</dbReference>
<organism evidence="6 7">
    <name type="scientific">Ancylobacter amanitiformis</name>
    <dbReference type="NCBI Taxonomy" id="217069"/>
    <lineage>
        <taxon>Bacteria</taxon>
        <taxon>Pseudomonadati</taxon>
        <taxon>Pseudomonadota</taxon>
        <taxon>Alphaproteobacteria</taxon>
        <taxon>Hyphomicrobiales</taxon>
        <taxon>Xanthobacteraceae</taxon>
        <taxon>Ancylobacter</taxon>
    </lineage>
</organism>
<keyword evidence="2 4" id="KW-0732">Signal</keyword>
<evidence type="ECO:0000259" key="5">
    <source>
        <dbReference type="Pfam" id="PF13458"/>
    </source>
</evidence>
<dbReference type="Proteomes" id="UP001235094">
    <property type="component" value="Unassembled WGS sequence"/>
</dbReference>
<keyword evidence="3" id="KW-0813">Transport</keyword>